<evidence type="ECO:0000256" key="7">
    <source>
        <dbReference type="PIRSR" id="PIRSR000137-1"/>
    </source>
</evidence>
<keyword evidence="6" id="KW-0560">Oxidoreductase</keyword>
<dbReference type="PROSITE" id="PS00624">
    <property type="entry name" value="GMC_OXRED_2"/>
    <property type="match status" value="1"/>
</dbReference>
<dbReference type="InterPro" id="IPR000172">
    <property type="entry name" value="GMC_OxRdtase_N"/>
</dbReference>
<feature type="domain" description="Glucose-methanol-choline oxidoreductase N-terminal" evidence="10">
    <location>
        <begin position="100"/>
        <end position="123"/>
    </location>
</feature>
<evidence type="ECO:0000313" key="13">
    <source>
        <dbReference type="Proteomes" id="UP000076842"/>
    </source>
</evidence>
<feature type="binding site" evidence="8">
    <location>
        <begin position="515"/>
        <end position="516"/>
    </location>
    <ligand>
        <name>FAD</name>
        <dbReference type="ChEBI" id="CHEBI:57692"/>
    </ligand>
</feature>
<dbReference type="Pfam" id="PF00732">
    <property type="entry name" value="GMC_oxred_N"/>
    <property type="match status" value="1"/>
</dbReference>
<name>A0A165J8C2_9BASI</name>
<organism evidence="12 13">
    <name type="scientific">Calocera cornea HHB12733</name>
    <dbReference type="NCBI Taxonomy" id="1353952"/>
    <lineage>
        <taxon>Eukaryota</taxon>
        <taxon>Fungi</taxon>
        <taxon>Dikarya</taxon>
        <taxon>Basidiomycota</taxon>
        <taxon>Agaricomycotina</taxon>
        <taxon>Dacrymycetes</taxon>
        <taxon>Dacrymycetales</taxon>
        <taxon>Dacrymycetaceae</taxon>
        <taxon>Calocera</taxon>
    </lineage>
</organism>
<dbReference type="OrthoDB" id="269227at2759"/>
<evidence type="ECO:0000313" key="12">
    <source>
        <dbReference type="EMBL" id="KZT61506.1"/>
    </source>
</evidence>
<evidence type="ECO:0000256" key="9">
    <source>
        <dbReference type="RuleBase" id="RU003968"/>
    </source>
</evidence>
<dbReference type="InterPro" id="IPR036188">
    <property type="entry name" value="FAD/NAD-bd_sf"/>
</dbReference>
<dbReference type="SUPFAM" id="SSF54373">
    <property type="entry name" value="FAD-linked reductases, C-terminal domain"/>
    <property type="match status" value="1"/>
</dbReference>
<dbReference type="Gene3D" id="3.30.560.10">
    <property type="entry name" value="Glucose Oxidase, domain 3"/>
    <property type="match status" value="1"/>
</dbReference>
<keyword evidence="13" id="KW-1185">Reference proteome</keyword>
<dbReference type="GO" id="GO:0050660">
    <property type="term" value="F:flavin adenine dinucleotide binding"/>
    <property type="evidence" value="ECO:0007669"/>
    <property type="project" value="InterPro"/>
</dbReference>
<feature type="domain" description="Glucose-methanol-choline oxidoreductase N-terminal" evidence="11">
    <location>
        <begin position="272"/>
        <end position="286"/>
    </location>
</feature>
<dbReference type="PROSITE" id="PS00623">
    <property type="entry name" value="GMC_OXRED_1"/>
    <property type="match status" value="1"/>
</dbReference>
<evidence type="ECO:0000256" key="3">
    <source>
        <dbReference type="ARBA" id="ARBA00022630"/>
    </source>
</evidence>
<dbReference type="InterPro" id="IPR012132">
    <property type="entry name" value="GMC_OxRdtase"/>
</dbReference>
<dbReference type="SUPFAM" id="SSF51905">
    <property type="entry name" value="FAD/NAD(P)-binding domain"/>
    <property type="match status" value="1"/>
</dbReference>
<dbReference type="EMBL" id="KV423922">
    <property type="protein sequence ID" value="KZT61506.1"/>
    <property type="molecule type" value="Genomic_DNA"/>
</dbReference>
<feature type="active site" description="Proton acceptor" evidence="7">
    <location>
        <position position="559"/>
    </location>
</feature>
<evidence type="ECO:0000259" key="11">
    <source>
        <dbReference type="PROSITE" id="PS00624"/>
    </source>
</evidence>
<reference evidence="12 13" key="1">
    <citation type="journal article" date="2016" name="Mol. Biol. Evol.">
        <title>Comparative Genomics of Early-Diverging Mushroom-Forming Fungi Provides Insights into the Origins of Lignocellulose Decay Capabilities.</title>
        <authorList>
            <person name="Nagy L.G."/>
            <person name="Riley R."/>
            <person name="Tritt A."/>
            <person name="Adam C."/>
            <person name="Daum C."/>
            <person name="Floudas D."/>
            <person name="Sun H."/>
            <person name="Yadav J.S."/>
            <person name="Pangilinan J."/>
            <person name="Larsson K.H."/>
            <person name="Matsuura K."/>
            <person name="Barry K."/>
            <person name="Labutti K."/>
            <person name="Kuo R."/>
            <person name="Ohm R.A."/>
            <person name="Bhattacharya S.S."/>
            <person name="Shirouzu T."/>
            <person name="Yoshinaga Y."/>
            <person name="Martin F.M."/>
            <person name="Grigoriev I.V."/>
            <person name="Hibbett D.S."/>
        </authorList>
    </citation>
    <scope>NUCLEOTIDE SEQUENCE [LARGE SCALE GENOMIC DNA]</scope>
    <source>
        <strain evidence="12 13">HHB12733</strain>
    </source>
</reference>
<evidence type="ECO:0000256" key="1">
    <source>
        <dbReference type="ARBA" id="ARBA00001974"/>
    </source>
</evidence>
<dbReference type="Pfam" id="PF05199">
    <property type="entry name" value="GMC_oxred_C"/>
    <property type="match status" value="1"/>
</dbReference>
<dbReference type="InParanoid" id="A0A165J8C2"/>
<comment type="cofactor">
    <cofactor evidence="1 8">
        <name>FAD</name>
        <dbReference type="ChEBI" id="CHEBI:57692"/>
    </cofactor>
</comment>
<evidence type="ECO:0000256" key="6">
    <source>
        <dbReference type="ARBA" id="ARBA00023002"/>
    </source>
</evidence>
<proteinExistence type="inferred from homology"/>
<comment type="similarity">
    <text evidence="2 9">Belongs to the GMC oxidoreductase family.</text>
</comment>
<dbReference type="AlphaFoldDB" id="A0A165J8C2"/>
<feature type="active site" description="Proton donor" evidence="7">
    <location>
        <position position="516"/>
    </location>
</feature>
<dbReference type="STRING" id="1353952.A0A165J8C2"/>
<keyword evidence="5 8" id="KW-0274">FAD</keyword>
<dbReference type="PIRSF" id="PIRSF000137">
    <property type="entry name" value="Alcohol_oxidase"/>
    <property type="match status" value="1"/>
</dbReference>
<dbReference type="InterPro" id="IPR007867">
    <property type="entry name" value="GMC_OxRtase_C"/>
</dbReference>
<keyword evidence="4" id="KW-0732">Signal</keyword>
<evidence type="ECO:0000256" key="4">
    <source>
        <dbReference type="ARBA" id="ARBA00022729"/>
    </source>
</evidence>
<accession>A0A165J8C2</accession>
<evidence type="ECO:0000256" key="5">
    <source>
        <dbReference type="ARBA" id="ARBA00022827"/>
    </source>
</evidence>
<dbReference type="Proteomes" id="UP000076842">
    <property type="component" value="Unassembled WGS sequence"/>
</dbReference>
<evidence type="ECO:0000256" key="8">
    <source>
        <dbReference type="PIRSR" id="PIRSR000137-2"/>
    </source>
</evidence>
<evidence type="ECO:0000256" key="2">
    <source>
        <dbReference type="ARBA" id="ARBA00010790"/>
    </source>
</evidence>
<evidence type="ECO:0000259" key="10">
    <source>
        <dbReference type="PROSITE" id="PS00623"/>
    </source>
</evidence>
<dbReference type="PANTHER" id="PTHR11552">
    <property type="entry name" value="GLUCOSE-METHANOL-CHOLINE GMC OXIDOREDUCTASE"/>
    <property type="match status" value="1"/>
</dbReference>
<dbReference type="Gene3D" id="3.50.50.60">
    <property type="entry name" value="FAD/NAD(P)-binding domain"/>
    <property type="match status" value="1"/>
</dbReference>
<feature type="binding site" evidence="8">
    <location>
        <position position="106"/>
    </location>
    <ligand>
        <name>FAD</name>
        <dbReference type="ChEBI" id="CHEBI:57692"/>
    </ligand>
</feature>
<dbReference type="GO" id="GO:0016614">
    <property type="term" value="F:oxidoreductase activity, acting on CH-OH group of donors"/>
    <property type="evidence" value="ECO:0007669"/>
    <property type="project" value="InterPro"/>
</dbReference>
<gene>
    <name evidence="12" type="ORF">CALCODRAFT_514618</name>
</gene>
<protein>
    <submittedName>
        <fullName evidence="12">GMC oxidoreductase</fullName>
    </submittedName>
</protein>
<sequence>MSPPTTMPKLASIVDVADQSFDYIICGGGTAGLTLAARLSSQPSLSILVLEAGPAHLSDPLILDTQSNGSELRGNPAYDWAFKTAPQKHCGGREFLWSRGKTLGGTSAINALIYMRPPAEDVDAWEELGNKGWNWTNHFKYANRSESHDAEGIVSGPYESKMPLDGPMVEAFNKFGIRALTHPFDGNINGTWLTEGSQDPKTKKRSYATTAFFLPNAHRPNLTVLTGVTASKLIFADQVSEGTAITAAGVEILYEGKSYYVEAAKEIILSAGALKSPQLLELSGIGSPDILGPLGIACKVDLPGVGANLQEHMFFGMFFELDENKGKNTADGSNPKEVETVFPMGFARFAFAPLQRISPAAGTLIVELEKRLEAEQEDGKISTSLWDQYQIQLRLLKDENVTDAEIMITPMALPHYSRVPGKSYLTMLAGLNHPFSRGSIHINSTDPEAPPSMDPRYFEEEFDLQFMVEQAKFIRKLSNTEPYKSFIDKEIIPGPDARTDDDLKEYIKRGMSSTWHTAGTCSMLPREKDGVVDAQLKVYGTTNVRIVDLSIIPLHVASHTQSTAYAIAEQAADIILGLA</sequence>
<keyword evidence="3 9" id="KW-0285">Flavoprotein</keyword>
<dbReference type="PANTHER" id="PTHR11552:SF201">
    <property type="entry name" value="GLUCOSE-METHANOL-CHOLINE OXIDOREDUCTASE N-TERMINAL DOMAIN-CONTAINING PROTEIN"/>
    <property type="match status" value="1"/>
</dbReference>